<accession>A0A8K0E492</accession>
<evidence type="ECO:0000256" key="3">
    <source>
        <dbReference type="ARBA" id="ARBA00005115"/>
    </source>
</evidence>
<dbReference type="GO" id="GO:0005886">
    <property type="term" value="C:plasma membrane"/>
    <property type="evidence" value="ECO:0007669"/>
    <property type="project" value="TreeGrafter"/>
</dbReference>
<comment type="similarity">
    <text evidence="4">Belongs to the gamma-glutamyltransferase family.</text>
</comment>
<dbReference type="Gene3D" id="1.10.246.130">
    <property type="match status" value="1"/>
</dbReference>
<comment type="catalytic activity">
    <reaction evidence="2 12">
        <text>glutathione + H2O = L-cysteinylglycine + L-glutamate</text>
        <dbReference type="Rhea" id="RHEA:28807"/>
        <dbReference type="ChEBI" id="CHEBI:15377"/>
        <dbReference type="ChEBI" id="CHEBI:29985"/>
        <dbReference type="ChEBI" id="CHEBI:57925"/>
        <dbReference type="ChEBI" id="CHEBI:61694"/>
        <dbReference type="EC" id="3.4.19.13"/>
    </reaction>
</comment>
<evidence type="ECO:0000256" key="10">
    <source>
        <dbReference type="PIRSR" id="PIRSR600101-1"/>
    </source>
</evidence>
<evidence type="ECO:0000256" key="8">
    <source>
        <dbReference type="ARBA" id="ARBA00023315"/>
    </source>
</evidence>
<feature type="binding site" evidence="11">
    <location>
        <position position="423"/>
    </location>
    <ligand>
        <name>L-glutamate</name>
        <dbReference type="ChEBI" id="CHEBI:29985"/>
    </ligand>
</feature>
<dbReference type="InterPro" id="IPR000101">
    <property type="entry name" value="GGT_peptidase"/>
</dbReference>
<dbReference type="NCBIfam" id="TIGR00066">
    <property type="entry name" value="g_glut_trans"/>
    <property type="match status" value="1"/>
</dbReference>
<evidence type="ECO:0000256" key="4">
    <source>
        <dbReference type="ARBA" id="ARBA00009381"/>
    </source>
</evidence>
<evidence type="ECO:0000256" key="9">
    <source>
        <dbReference type="ARBA" id="ARBA00047417"/>
    </source>
</evidence>
<feature type="binding site" evidence="11">
    <location>
        <position position="112"/>
    </location>
    <ligand>
        <name>L-glutamate</name>
        <dbReference type="ChEBI" id="CHEBI:29985"/>
    </ligand>
</feature>
<keyword evidence="13" id="KW-0732">Signal</keyword>
<dbReference type="FunFam" id="1.10.246.130:FF:000001">
    <property type="entry name" value="Gamma-glutamyltransferase 5 isoform 1"/>
    <property type="match status" value="1"/>
</dbReference>
<dbReference type="GO" id="GO:0103068">
    <property type="term" value="F:leukotriene C4 gamma-glutamyl transferase activity"/>
    <property type="evidence" value="ECO:0007669"/>
    <property type="project" value="UniProtKB-EC"/>
</dbReference>
<dbReference type="FunFam" id="3.60.20.40:FF:000004">
    <property type="entry name" value="Glutathione hydrolase 1"/>
    <property type="match status" value="1"/>
</dbReference>
<dbReference type="GO" id="GO:0006751">
    <property type="term" value="P:glutathione catabolic process"/>
    <property type="evidence" value="ECO:0007669"/>
    <property type="project" value="UniProtKB-UniRule"/>
</dbReference>
<dbReference type="PANTHER" id="PTHR11686:SF34">
    <property type="entry name" value="GLUTATHIONE HYDROLASE 1-RELATED"/>
    <property type="match status" value="1"/>
</dbReference>
<dbReference type="SUPFAM" id="SSF56235">
    <property type="entry name" value="N-terminal nucleophile aminohydrolases (Ntn hydrolases)"/>
    <property type="match status" value="1"/>
</dbReference>
<feature type="binding site" evidence="11">
    <location>
        <position position="473"/>
    </location>
    <ligand>
        <name>L-glutamate</name>
        <dbReference type="ChEBI" id="CHEBI:29985"/>
    </ligand>
</feature>
<dbReference type="GO" id="GO:0016756">
    <property type="term" value="F:glutathione gamma-glutamylcysteinyltransferase activity"/>
    <property type="evidence" value="ECO:0007669"/>
    <property type="project" value="UniProtKB-ARBA"/>
</dbReference>
<proteinExistence type="inferred from homology"/>
<evidence type="ECO:0000256" key="12">
    <source>
        <dbReference type="RuleBase" id="RU368068"/>
    </source>
</evidence>
<protein>
    <recommendedName>
        <fullName evidence="12">Glutathione hydrolase</fullName>
        <ecNumber evidence="12">2.3.2.2</ecNumber>
        <ecNumber evidence="12">3.4.19.13</ecNumber>
    </recommendedName>
    <alternativeName>
        <fullName evidence="12">Gamma-glutamyltransferase</fullName>
    </alternativeName>
    <alternativeName>
        <fullName evidence="12">Gamma-glutamyltranspeptidase</fullName>
    </alternativeName>
</protein>
<dbReference type="PRINTS" id="PR01210">
    <property type="entry name" value="GGTRANSPTASE"/>
</dbReference>
<dbReference type="Gene3D" id="3.60.20.40">
    <property type="match status" value="1"/>
</dbReference>
<evidence type="ECO:0000256" key="2">
    <source>
        <dbReference type="ARBA" id="ARBA00001089"/>
    </source>
</evidence>
<evidence type="ECO:0000313" key="14">
    <source>
        <dbReference type="EMBL" id="KAF3440438.1"/>
    </source>
</evidence>
<sequence length="586" mass="62975">MAPSPKLFWATTALFFISLLLPASSLNAATSDGPKGHRHEEIVARHGAVATDDGRCSRIGMNVLREGGHAVDALVAASLCLGVVSPASSGLGGGAFMLIRQNNGEAQVFDMRETAPILASKNMYAGNATLKAKGALSIGVPGELAGLHKAWKQYGRLPWERLIKPAEKLAQLGFKISPYLHMQMEKTKSGIFADKGLREIFTSNGSLLLPGDICYNKKLAETFKRISDFGIQDFYNGSVGFNLVRDIRKAGGIITMKDLQRYKVKLRKPISANTLGLELLTVPPPSGGPPMILMLNILSQYGIPSGLSGSLGIHREIEALKHAFAVKMNLGDPDFVDVSKVLSDMLSPKFAKELKKTIYDNMTFDPGHYGGRWNQINDHGTSHLSIVDRERNAISMTTTVNSYFGSQMLSPSTGIVLNNEMDDFSMPGNGSAGLPPPAPANFISPGKRPLSSMSPTIVLKDKQLKGVVGASGGSMIIAGTAEVLLNHFARGMNPLSSVMAPRVYHQLLPNKVYYENWTTVIGDHFEVPAHIREDLQKKGHVLEALAGGTICQFIALGDAETSKENGDVGKLVAVSDPRKGGIPSGY</sequence>
<keyword evidence="5 12" id="KW-0808">Transferase</keyword>
<keyword evidence="6 12" id="KW-0378">Hydrolase</keyword>
<dbReference type="InterPro" id="IPR029055">
    <property type="entry name" value="Ntn_hydrolases_N"/>
</dbReference>
<evidence type="ECO:0000256" key="13">
    <source>
        <dbReference type="SAM" id="SignalP"/>
    </source>
</evidence>
<dbReference type="UniPathway" id="UPA00204"/>
<keyword evidence="15" id="KW-1185">Reference proteome</keyword>
<feature type="binding site" evidence="11">
    <location>
        <begin position="451"/>
        <end position="452"/>
    </location>
    <ligand>
        <name>L-glutamate</name>
        <dbReference type="ChEBI" id="CHEBI:29985"/>
    </ligand>
</feature>
<organism evidence="14 15">
    <name type="scientific">Rhamnella rubrinervis</name>
    <dbReference type="NCBI Taxonomy" id="2594499"/>
    <lineage>
        <taxon>Eukaryota</taxon>
        <taxon>Viridiplantae</taxon>
        <taxon>Streptophyta</taxon>
        <taxon>Embryophyta</taxon>
        <taxon>Tracheophyta</taxon>
        <taxon>Spermatophyta</taxon>
        <taxon>Magnoliopsida</taxon>
        <taxon>eudicotyledons</taxon>
        <taxon>Gunneridae</taxon>
        <taxon>Pentapetalae</taxon>
        <taxon>rosids</taxon>
        <taxon>fabids</taxon>
        <taxon>Rosales</taxon>
        <taxon>Rhamnaceae</taxon>
        <taxon>rhamnoid group</taxon>
        <taxon>Rhamneae</taxon>
        <taxon>Rhamnella</taxon>
    </lineage>
</organism>
<dbReference type="InterPro" id="IPR043137">
    <property type="entry name" value="GGT_ssub_C"/>
</dbReference>
<evidence type="ECO:0000313" key="15">
    <source>
        <dbReference type="Proteomes" id="UP000796880"/>
    </source>
</evidence>
<evidence type="ECO:0000256" key="5">
    <source>
        <dbReference type="ARBA" id="ARBA00022679"/>
    </source>
</evidence>
<dbReference type="Pfam" id="PF01019">
    <property type="entry name" value="G_glu_transpept"/>
    <property type="match status" value="1"/>
</dbReference>
<evidence type="ECO:0000256" key="7">
    <source>
        <dbReference type="ARBA" id="ARBA00023180"/>
    </source>
</evidence>
<comment type="function">
    <text evidence="12">Cleaves the gamma-glutamyl peptide bond of glutathione and glutathione conjugates.</text>
</comment>
<comment type="pathway">
    <text evidence="3 12">Sulfur metabolism; glutathione metabolism.</text>
</comment>
<dbReference type="GO" id="GO:0036374">
    <property type="term" value="F:glutathione hydrolase activity"/>
    <property type="evidence" value="ECO:0007669"/>
    <property type="project" value="UniProtKB-UniRule"/>
</dbReference>
<dbReference type="AlphaFoldDB" id="A0A8K0E492"/>
<dbReference type="EC" id="2.3.2.2" evidence="12"/>
<dbReference type="PANTHER" id="PTHR11686">
    <property type="entry name" value="GAMMA GLUTAMYL TRANSPEPTIDASE"/>
    <property type="match status" value="1"/>
</dbReference>
<reference evidence="14" key="1">
    <citation type="submission" date="2020-03" db="EMBL/GenBank/DDBJ databases">
        <title>A high-quality chromosome-level genome assembly of a woody plant with both climbing and erect habits, Rhamnella rubrinervis.</title>
        <authorList>
            <person name="Lu Z."/>
            <person name="Yang Y."/>
            <person name="Zhu X."/>
            <person name="Sun Y."/>
        </authorList>
    </citation>
    <scope>NUCLEOTIDE SEQUENCE</scope>
    <source>
        <strain evidence="14">BYM</strain>
        <tissue evidence="14">Leaf</tissue>
    </source>
</reference>
<feature type="signal peptide" evidence="13">
    <location>
        <begin position="1"/>
        <end position="25"/>
    </location>
</feature>
<gene>
    <name evidence="14" type="ORF">FNV43_RR18722</name>
</gene>
<evidence type="ECO:0000256" key="1">
    <source>
        <dbReference type="ARBA" id="ARBA00001049"/>
    </source>
</evidence>
<dbReference type="EC" id="3.4.19.13" evidence="12"/>
<evidence type="ECO:0000256" key="6">
    <source>
        <dbReference type="ARBA" id="ARBA00022801"/>
    </source>
</evidence>
<comment type="caution">
    <text evidence="14">The sequence shown here is derived from an EMBL/GenBank/DDBJ whole genome shotgun (WGS) entry which is preliminary data.</text>
</comment>
<keyword evidence="7" id="KW-0325">Glycoprotein</keyword>
<comment type="catalytic activity">
    <reaction evidence="1 12">
        <text>an S-substituted glutathione + H2O = an S-substituted L-cysteinylglycine + L-glutamate</text>
        <dbReference type="Rhea" id="RHEA:59468"/>
        <dbReference type="ChEBI" id="CHEBI:15377"/>
        <dbReference type="ChEBI" id="CHEBI:29985"/>
        <dbReference type="ChEBI" id="CHEBI:90779"/>
        <dbReference type="ChEBI" id="CHEBI:143103"/>
        <dbReference type="EC" id="3.4.19.13"/>
    </reaction>
</comment>
<dbReference type="Proteomes" id="UP000796880">
    <property type="component" value="Unassembled WGS sequence"/>
</dbReference>
<dbReference type="InterPro" id="IPR043138">
    <property type="entry name" value="GGT_lsub"/>
</dbReference>
<dbReference type="OrthoDB" id="2015213at2759"/>
<feature type="active site" description="Nucleophile" evidence="10">
    <location>
        <position position="381"/>
    </location>
</feature>
<evidence type="ECO:0000256" key="11">
    <source>
        <dbReference type="PIRSR" id="PIRSR600101-2"/>
    </source>
</evidence>
<feature type="chain" id="PRO_5035452625" description="Glutathione hydrolase" evidence="13">
    <location>
        <begin position="26"/>
        <end position="586"/>
    </location>
</feature>
<keyword evidence="8 12" id="KW-0012">Acyltransferase</keyword>
<comment type="catalytic activity">
    <reaction evidence="9 12">
        <text>an N-terminal (5-L-glutamyl)-[peptide] + an alpha-amino acid = 5-L-glutamyl amino acid + an N-terminal L-alpha-aminoacyl-[peptide]</text>
        <dbReference type="Rhea" id="RHEA:23904"/>
        <dbReference type="Rhea" id="RHEA-COMP:9780"/>
        <dbReference type="Rhea" id="RHEA-COMP:9795"/>
        <dbReference type="ChEBI" id="CHEBI:77644"/>
        <dbReference type="ChEBI" id="CHEBI:78597"/>
        <dbReference type="ChEBI" id="CHEBI:78599"/>
        <dbReference type="ChEBI" id="CHEBI:78608"/>
        <dbReference type="EC" id="2.3.2.2"/>
    </reaction>
</comment>
<name>A0A8K0E492_9ROSA</name>
<feature type="binding site" evidence="11">
    <location>
        <begin position="399"/>
        <end position="401"/>
    </location>
    <ligand>
        <name>L-glutamate</name>
        <dbReference type="ChEBI" id="CHEBI:29985"/>
    </ligand>
</feature>
<dbReference type="EMBL" id="VOIH02000008">
    <property type="protein sequence ID" value="KAF3440438.1"/>
    <property type="molecule type" value="Genomic_DNA"/>
</dbReference>